<dbReference type="Pfam" id="PF16177">
    <property type="entry name" value="ACAS_N"/>
    <property type="match status" value="1"/>
</dbReference>
<evidence type="ECO:0000256" key="1">
    <source>
        <dbReference type="ARBA" id="ARBA00006432"/>
    </source>
</evidence>
<evidence type="ECO:0000259" key="3">
    <source>
        <dbReference type="Pfam" id="PF13193"/>
    </source>
</evidence>
<dbReference type="InterPro" id="IPR025110">
    <property type="entry name" value="AMP-bd_C"/>
</dbReference>
<evidence type="ECO:0000259" key="4">
    <source>
        <dbReference type="Pfam" id="PF16177"/>
    </source>
</evidence>
<name>A0A1X2HER2_SYNRA</name>
<dbReference type="Pfam" id="PF00501">
    <property type="entry name" value="AMP-binding"/>
    <property type="match status" value="1"/>
</dbReference>
<dbReference type="PANTHER" id="PTHR43347">
    <property type="entry name" value="ACYL-COA SYNTHETASE"/>
    <property type="match status" value="1"/>
</dbReference>
<dbReference type="Gene3D" id="3.30.300.30">
    <property type="match status" value="1"/>
</dbReference>
<dbReference type="STRING" id="13706.A0A1X2HER2"/>
<feature type="domain" description="Acetyl-coenzyme A synthetase N-terminal" evidence="4">
    <location>
        <begin position="10"/>
        <end position="52"/>
    </location>
</feature>
<keyword evidence="6" id="KW-1185">Reference proteome</keyword>
<dbReference type="OrthoDB" id="1706066at2759"/>
<dbReference type="AlphaFoldDB" id="A0A1X2HER2"/>
<dbReference type="Pfam" id="PF13193">
    <property type="entry name" value="AMP-binding_C"/>
    <property type="match status" value="1"/>
</dbReference>
<evidence type="ECO:0008006" key="7">
    <source>
        <dbReference type="Google" id="ProtNLM"/>
    </source>
</evidence>
<organism evidence="5 6">
    <name type="scientific">Syncephalastrum racemosum</name>
    <name type="common">Filamentous fungus</name>
    <dbReference type="NCBI Taxonomy" id="13706"/>
    <lineage>
        <taxon>Eukaryota</taxon>
        <taxon>Fungi</taxon>
        <taxon>Fungi incertae sedis</taxon>
        <taxon>Mucoromycota</taxon>
        <taxon>Mucoromycotina</taxon>
        <taxon>Mucoromycetes</taxon>
        <taxon>Mucorales</taxon>
        <taxon>Syncephalastraceae</taxon>
        <taxon>Syncephalastrum</taxon>
    </lineage>
</organism>
<comment type="caution">
    <text evidence="5">The sequence shown here is derived from an EMBL/GenBank/DDBJ whole genome shotgun (WGS) entry which is preliminary data.</text>
</comment>
<dbReference type="InterPro" id="IPR032387">
    <property type="entry name" value="ACAS_N"/>
</dbReference>
<dbReference type="Proteomes" id="UP000242180">
    <property type="component" value="Unassembled WGS sequence"/>
</dbReference>
<dbReference type="PANTHER" id="PTHR43347:SF3">
    <property type="entry name" value="ACYL-COA SYNTHETASE SHORT-CHAIN FAMILY MEMBER 3, MITOCHONDRIAL"/>
    <property type="match status" value="1"/>
</dbReference>
<protein>
    <recommendedName>
        <fullName evidence="7">AMP-dependent synthetase and ligase</fullName>
    </recommendedName>
</protein>
<evidence type="ECO:0000259" key="2">
    <source>
        <dbReference type="Pfam" id="PF00501"/>
    </source>
</evidence>
<accession>A0A1X2HER2</accession>
<dbReference type="Gene3D" id="3.40.50.12780">
    <property type="entry name" value="N-terminal domain of ligase-like"/>
    <property type="match status" value="1"/>
</dbReference>
<dbReference type="InParanoid" id="A0A1X2HER2"/>
<evidence type="ECO:0000313" key="5">
    <source>
        <dbReference type="EMBL" id="ORY96796.1"/>
    </source>
</evidence>
<proteinExistence type="inferred from homology"/>
<comment type="similarity">
    <text evidence="1">Belongs to the ATP-dependent AMP-binding enzyme family.</text>
</comment>
<dbReference type="EMBL" id="MCGN01000005">
    <property type="protein sequence ID" value="ORY96796.1"/>
    <property type="molecule type" value="Genomic_DNA"/>
</dbReference>
<evidence type="ECO:0000313" key="6">
    <source>
        <dbReference type="Proteomes" id="UP000242180"/>
    </source>
</evidence>
<feature type="domain" description="AMP-binding enzyme C-terminal" evidence="3">
    <location>
        <begin position="534"/>
        <end position="612"/>
    </location>
</feature>
<reference evidence="5 6" key="1">
    <citation type="submission" date="2016-07" db="EMBL/GenBank/DDBJ databases">
        <title>Pervasive Adenine N6-methylation of Active Genes in Fungi.</title>
        <authorList>
            <consortium name="DOE Joint Genome Institute"/>
            <person name="Mondo S.J."/>
            <person name="Dannebaum R.O."/>
            <person name="Kuo R.C."/>
            <person name="Labutti K."/>
            <person name="Haridas S."/>
            <person name="Kuo A."/>
            <person name="Salamov A."/>
            <person name="Ahrendt S.R."/>
            <person name="Lipzen A."/>
            <person name="Sullivan W."/>
            <person name="Andreopoulos W.B."/>
            <person name="Clum A."/>
            <person name="Lindquist E."/>
            <person name="Daum C."/>
            <person name="Ramamoorthy G.K."/>
            <person name="Gryganskyi A."/>
            <person name="Culley D."/>
            <person name="Magnuson J.K."/>
            <person name="James T.Y."/>
            <person name="O'Malley M.A."/>
            <person name="Stajich J.E."/>
            <person name="Spatafora J.W."/>
            <person name="Visel A."/>
            <person name="Grigoriev I.V."/>
        </authorList>
    </citation>
    <scope>NUCLEOTIDE SEQUENCE [LARGE SCALE GENOMIC DNA]</scope>
    <source>
        <strain evidence="5 6">NRRL 2496</strain>
    </source>
</reference>
<dbReference type="OMA" id="VDNWWST"/>
<feature type="domain" description="AMP-dependent synthetase/ligase" evidence="2">
    <location>
        <begin position="56"/>
        <end position="447"/>
    </location>
</feature>
<dbReference type="InterPro" id="IPR042099">
    <property type="entry name" value="ANL_N_sf"/>
</dbReference>
<dbReference type="SUPFAM" id="SSF56801">
    <property type="entry name" value="Acetyl-CoA synthetase-like"/>
    <property type="match status" value="1"/>
</dbReference>
<gene>
    <name evidence="5" type="ORF">BCR43DRAFT_288943</name>
</gene>
<dbReference type="InterPro" id="IPR045851">
    <property type="entry name" value="AMP-bd_C_sf"/>
</dbReference>
<sequence>MTSLVDTELWTKAAQGITWAVPPSTVLSETNDGRPNPYTWFPGGRLNTCYNCVDRHDPSAIALIYDSPVTNTKRTFTYGEIRENVVTLAGALRDYGVAKGDTVVVYMPMVPEAVFCMLACARLGAVHSVVFGGFAPKELAKRIEDAKPKVLVTASCGIEPKRVIPYKPLVDAALEIATHKVPTILVLQRPGQVQAQMNPSKGDKDFAAEMMRIRAERRGFEDCVQVASEDPLYTLYTSGTTGVPKGVVRSNGGHAVALHWTMKHVFDVQKGQVMFTASDIGWAVSHSYTVYGPLIVGATSVLYEGKPVATPDASSFWRILAEYKVRTMFTAPTAVRAIRRDDPEAKLAKQYDLSQLRALFLAGERSDPETLRWCQEVVKDSLVIDHYWTTELGSPVTATCVGADSIDPIKWGSAGKPVPGNIVRVLSEDTHEELTEPNQFGHIVLKLPLLPSSFPTLWKNDEGYKNSYFTKYPGYYDTSDAGIIDEEGYVHIMTRTDDIINVAGHRLSTGKIHPIMSLFYLILATHMRFLSGSIEQILIAHPMVAECCVVPLPDKLKGHVPLGFCVLKHMNGIDQKQLMAELVAATRRDLGAIACFDRAVFVPRLPKTRSGKTLRRCIRDMVEGKEVKVPATIEDETVLPEIANILESQGLIPGAQGRLKAKL</sequence>
<dbReference type="GO" id="GO:0050218">
    <property type="term" value="F:propionate-CoA ligase activity"/>
    <property type="evidence" value="ECO:0007669"/>
    <property type="project" value="TreeGrafter"/>
</dbReference>
<dbReference type="InterPro" id="IPR000873">
    <property type="entry name" value="AMP-dep_synth/lig_dom"/>
</dbReference>